<feature type="transmembrane region" description="Helical" evidence="6">
    <location>
        <begin position="168"/>
        <end position="187"/>
    </location>
</feature>
<dbReference type="PROSITE" id="PS01271">
    <property type="entry name" value="NA_SULFATE"/>
    <property type="match status" value="1"/>
</dbReference>
<dbReference type="EMBL" id="CP106679">
    <property type="protein sequence ID" value="UXP33120.1"/>
    <property type="molecule type" value="Genomic_DNA"/>
</dbReference>
<evidence type="ECO:0000256" key="5">
    <source>
        <dbReference type="ARBA" id="ARBA00023136"/>
    </source>
</evidence>
<organism evidence="7 8">
    <name type="scientific">Reichenbachiella agarivorans</name>
    <dbReference type="NCBI Taxonomy" id="2979464"/>
    <lineage>
        <taxon>Bacteria</taxon>
        <taxon>Pseudomonadati</taxon>
        <taxon>Bacteroidota</taxon>
        <taxon>Cytophagia</taxon>
        <taxon>Cytophagales</taxon>
        <taxon>Reichenbachiellaceae</taxon>
        <taxon>Reichenbachiella</taxon>
    </lineage>
</organism>
<evidence type="ECO:0000256" key="4">
    <source>
        <dbReference type="ARBA" id="ARBA00022989"/>
    </source>
</evidence>
<feature type="transmembrane region" description="Helical" evidence="6">
    <location>
        <begin position="403"/>
        <end position="422"/>
    </location>
</feature>
<sequence length="479" mass="52208">MTAYGQKIIKVLLGPLLFLLIYFGFEIEGLSDQGRAVLASTAWIGWWWMTEAIAIEATALLPILLFPLLGVLPIKETTFPYAHPLIFLFLGGFIIALAIEKWNLHTRIALNIILLIGSKPSQVVLGFMIATGFLSMWISNTASTLMMLPIGLSVIANLNGDKRFSKSLLLAIAYSASIGGMATLVGTPPNIVFASVVKESLGIEISFGEWMLFGLPFSICMIALTWFVLTKVLYRSGDNQSRDLGIQVKLDNLGRLSAEEKRVLVIFGLVAFSWISREYVLNRFIPALDDTIIAIAGAMLLFIIPDTKGGKLLDWKTTKKIPWGVLLLFGGGLSIANAFIKTDLATWIGNSLNHLQAVPLLLVIVVIVTLVNFLTELTSNVATASMVLPILAALAIAMHIHPYYLMVGAILAASCAFMLPVATPPNAIVFGSGHLTMKDMIRAGVFLNMLSILLITLFVYIIMPLLWDIGITPIFSGIK</sequence>
<feature type="transmembrane region" description="Helical" evidence="6">
    <location>
        <begin position="381"/>
        <end position="397"/>
    </location>
</feature>
<dbReference type="RefSeq" id="WP_262310549.1">
    <property type="nucleotide sequence ID" value="NZ_CP106679.1"/>
</dbReference>
<evidence type="ECO:0000256" key="1">
    <source>
        <dbReference type="ARBA" id="ARBA00004141"/>
    </source>
</evidence>
<evidence type="ECO:0000256" key="2">
    <source>
        <dbReference type="ARBA" id="ARBA00022448"/>
    </source>
</evidence>
<dbReference type="PANTHER" id="PTHR10283:SF82">
    <property type="entry name" value="SOLUTE CARRIER FAMILY 13 MEMBER 2"/>
    <property type="match status" value="1"/>
</dbReference>
<dbReference type="InterPro" id="IPR031312">
    <property type="entry name" value="Na/sul_symport_CS"/>
</dbReference>
<feature type="transmembrane region" description="Helical" evidence="6">
    <location>
        <begin position="207"/>
        <end position="229"/>
    </location>
</feature>
<dbReference type="Proteomes" id="UP001065174">
    <property type="component" value="Chromosome"/>
</dbReference>
<dbReference type="Pfam" id="PF00939">
    <property type="entry name" value="Na_sulph_symp"/>
    <property type="match status" value="1"/>
</dbReference>
<gene>
    <name evidence="7" type="ORF">N6H18_04025</name>
</gene>
<comment type="subcellular location">
    <subcellularLocation>
        <location evidence="1">Membrane</location>
        <topology evidence="1">Multi-pass membrane protein</topology>
    </subcellularLocation>
</comment>
<feature type="transmembrane region" description="Helical" evidence="6">
    <location>
        <begin position="321"/>
        <end position="340"/>
    </location>
</feature>
<dbReference type="PANTHER" id="PTHR10283">
    <property type="entry name" value="SOLUTE CARRIER FAMILY 13 MEMBER"/>
    <property type="match status" value="1"/>
</dbReference>
<feature type="transmembrane region" description="Helical" evidence="6">
    <location>
        <begin position="352"/>
        <end position="374"/>
    </location>
</feature>
<keyword evidence="3 6" id="KW-0812">Transmembrane</keyword>
<feature type="transmembrane region" description="Helical" evidence="6">
    <location>
        <begin position="443"/>
        <end position="467"/>
    </location>
</feature>
<feature type="transmembrane region" description="Helical" evidence="6">
    <location>
        <begin position="46"/>
        <end position="69"/>
    </location>
</feature>
<keyword evidence="8" id="KW-1185">Reference proteome</keyword>
<feature type="transmembrane region" description="Helical" evidence="6">
    <location>
        <begin position="81"/>
        <end position="99"/>
    </location>
</feature>
<protein>
    <submittedName>
        <fullName evidence="7">SLC13 family permease</fullName>
    </submittedName>
</protein>
<reference evidence="7" key="1">
    <citation type="submission" date="2022-09" db="EMBL/GenBank/DDBJ databases">
        <title>Comparative genomics and taxonomic characterization of three novel marine species of genus Reichenbachiella exhibiting antioxidant and polysaccharide degradation activities.</title>
        <authorList>
            <person name="Muhammad N."/>
            <person name="Lee Y.-J."/>
            <person name="Ko J."/>
            <person name="Kim S.-G."/>
        </authorList>
    </citation>
    <scope>NUCLEOTIDE SEQUENCE</scope>
    <source>
        <strain evidence="7">BKB1-1</strain>
    </source>
</reference>
<keyword evidence="2" id="KW-0813">Transport</keyword>
<evidence type="ECO:0000313" key="8">
    <source>
        <dbReference type="Proteomes" id="UP001065174"/>
    </source>
</evidence>
<evidence type="ECO:0000256" key="3">
    <source>
        <dbReference type="ARBA" id="ARBA00022692"/>
    </source>
</evidence>
<accession>A0ABY6CY28</accession>
<proteinExistence type="predicted"/>
<dbReference type="InterPro" id="IPR001898">
    <property type="entry name" value="SLC13A/DASS"/>
</dbReference>
<feature type="transmembrane region" description="Helical" evidence="6">
    <location>
        <begin position="136"/>
        <end position="156"/>
    </location>
</feature>
<evidence type="ECO:0000313" key="7">
    <source>
        <dbReference type="EMBL" id="UXP33120.1"/>
    </source>
</evidence>
<feature type="transmembrane region" description="Helical" evidence="6">
    <location>
        <begin position="108"/>
        <end position="130"/>
    </location>
</feature>
<evidence type="ECO:0000256" key="6">
    <source>
        <dbReference type="SAM" id="Phobius"/>
    </source>
</evidence>
<keyword evidence="5 6" id="KW-0472">Membrane</keyword>
<keyword evidence="4 6" id="KW-1133">Transmembrane helix</keyword>
<name>A0ABY6CY28_9BACT</name>
<dbReference type="NCBIfam" id="TIGR00785">
    <property type="entry name" value="dass"/>
    <property type="match status" value="1"/>
</dbReference>
<dbReference type="CDD" id="cd01115">
    <property type="entry name" value="SLC13_permease"/>
    <property type="match status" value="1"/>
</dbReference>